<organism evidence="1 2">
    <name type="scientific">Methanobacterium subterraneum</name>
    <dbReference type="NCBI Taxonomy" id="59277"/>
    <lineage>
        <taxon>Archaea</taxon>
        <taxon>Methanobacteriati</taxon>
        <taxon>Methanobacteriota</taxon>
        <taxon>Methanomada group</taxon>
        <taxon>Methanobacteria</taxon>
        <taxon>Methanobacteriales</taxon>
        <taxon>Methanobacteriaceae</taxon>
        <taxon>Methanobacterium</taxon>
    </lineage>
</organism>
<dbReference type="AlphaFoldDB" id="A0A7K4DPK4"/>
<proteinExistence type="predicted"/>
<dbReference type="GeneID" id="35124270"/>
<gene>
    <name evidence="1" type="ORF">HG719_08925</name>
</gene>
<evidence type="ECO:0000313" key="2">
    <source>
        <dbReference type="Proteomes" id="UP000591058"/>
    </source>
</evidence>
<dbReference type="RefSeq" id="WP_100907638.1">
    <property type="nucleotide sequence ID" value="NZ_JABBYL010000030.1"/>
</dbReference>
<accession>A0A7K4DPK4</accession>
<dbReference type="Proteomes" id="UP000591058">
    <property type="component" value="Unassembled WGS sequence"/>
</dbReference>
<comment type="caution">
    <text evidence="1">The sequence shown here is derived from an EMBL/GenBank/DDBJ whole genome shotgun (WGS) entry which is preliminary data.</text>
</comment>
<sequence>MTEEKKISSSIDVIDNDGNLLGAVCVTPTKERGKKDILLMDENTGTQSFRSITELINMLSRKNVSYKERKRVLDFLSERFIYLEQAIPTDHTNKKNDLKN</sequence>
<evidence type="ECO:0000313" key="1">
    <source>
        <dbReference type="EMBL" id="NMO09946.1"/>
    </source>
</evidence>
<protein>
    <submittedName>
        <fullName evidence="1">Uncharacterized protein</fullName>
    </submittedName>
</protein>
<name>A0A7K4DPK4_9EURY</name>
<dbReference type="EMBL" id="JABBYL010000030">
    <property type="protein sequence ID" value="NMO09946.1"/>
    <property type="molecule type" value="Genomic_DNA"/>
</dbReference>
<reference evidence="1 2" key="1">
    <citation type="submission" date="2020-04" db="EMBL/GenBank/DDBJ databases">
        <title>Draft genome of Methanobacterium subterraneum isolated from animal feces.</title>
        <authorList>
            <person name="Ouboter H.T."/>
            <person name="Berger S."/>
            <person name="Gungor E."/>
            <person name="Jetten M.S.M."/>
            <person name="Welte C.U."/>
        </authorList>
    </citation>
    <scope>NUCLEOTIDE SEQUENCE [LARGE SCALE GENOMIC DNA]</scope>
    <source>
        <strain evidence="1">HO_2020</strain>
    </source>
</reference>